<organism evidence="1 2">
    <name type="scientific">Salvia divinorum</name>
    <name type="common">Maria pastora</name>
    <name type="synonym">Diviner's sage</name>
    <dbReference type="NCBI Taxonomy" id="28513"/>
    <lineage>
        <taxon>Eukaryota</taxon>
        <taxon>Viridiplantae</taxon>
        <taxon>Streptophyta</taxon>
        <taxon>Embryophyta</taxon>
        <taxon>Tracheophyta</taxon>
        <taxon>Spermatophyta</taxon>
        <taxon>Magnoliopsida</taxon>
        <taxon>eudicotyledons</taxon>
        <taxon>Gunneridae</taxon>
        <taxon>Pentapetalae</taxon>
        <taxon>asterids</taxon>
        <taxon>lamiids</taxon>
        <taxon>Lamiales</taxon>
        <taxon>Lamiaceae</taxon>
        <taxon>Nepetoideae</taxon>
        <taxon>Mentheae</taxon>
        <taxon>Salviinae</taxon>
        <taxon>Salvia</taxon>
        <taxon>Salvia subgen. Calosphace</taxon>
    </lineage>
</organism>
<gene>
    <name evidence="1" type="ORF">AAHA92_15962</name>
</gene>
<sequence length="69" mass="7414">MVALQLRLAAPDRKGRGTVSSAVAVAVLTFGRSALREQLAETSSLFVRAVSPREEGVAELEFELLEENA</sequence>
<protein>
    <submittedName>
        <fullName evidence="1">Uncharacterized protein</fullName>
    </submittedName>
</protein>
<dbReference type="AlphaFoldDB" id="A0ABD1GU14"/>
<evidence type="ECO:0000313" key="1">
    <source>
        <dbReference type="EMBL" id="KAL1547630.1"/>
    </source>
</evidence>
<dbReference type="EMBL" id="JBEAFC010000007">
    <property type="protein sequence ID" value="KAL1547630.1"/>
    <property type="molecule type" value="Genomic_DNA"/>
</dbReference>
<name>A0ABD1GU14_SALDI</name>
<dbReference type="Proteomes" id="UP001567538">
    <property type="component" value="Unassembled WGS sequence"/>
</dbReference>
<proteinExistence type="predicted"/>
<reference evidence="1 2" key="1">
    <citation type="submission" date="2024-06" db="EMBL/GenBank/DDBJ databases">
        <title>A chromosome level genome sequence of Diviner's sage (Salvia divinorum).</title>
        <authorList>
            <person name="Ford S.A."/>
            <person name="Ro D.-K."/>
            <person name="Ness R.W."/>
            <person name="Phillips M.A."/>
        </authorList>
    </citation>
    <scope>NUCLEOTIDE SEQUENCE [LARGE SCALE GENOMIC DNA]</scope>
    <source>
        <strain evidence="1">SAF-2024a</strain>
        <tissue evidence="1">Leaf</tissue>
    </source>
</reference>
<comment type="caution">
    <text evidence="1">The sequence shown here is derived from an EMBL/GenBank/DDBJ whole genome shotgun (WGS) entry which is preliminary data.</text>
</comment>
<accession>A0ABD1GU14</accession>
<keyword evidence="2" id="KW-1185">Reference proteome</keyword>
<evidence type="ECO:0000313" key="2">
    <source>
        <dbReference type="Proteomes" id="UP001567538"/>
    </source>
</evidence>